<gene>
    <name evidence="1" type="ORF">P174DRAFT_424931</name>
</gene>
<keyword evidence="2" id="KW-1185">Reference proteome</keyword>
<dbReference type="VEuPathDB" id="FungiDB:P174DRAFT_424931"/>
<name>A0A2I1BWK1_ASPN1</name>
<dbReference type="GeneID" id="36532566"/>
<organism evidence="1 2">
    <name type="scientific">Aspergillus novofumigatus (strain IBT 16806)</name>
    <dbReference type="NCBI Taxonomy" id="1392255"/>
    <lineage>
        <taxon>Eukaryota</taxon>
        <taxon>Fungi</taxon>
        <taxon>Dikarya</taxon>
        <taxon>Ascomycota</taxon>
        <taxon>Pezizomycotina</taxon>
        <taxon>Eurotiomycetes</taxon>
        <taxon>Eurotiomycetidae</taxon>
        <taxon>Eurotiales</taxon>
        <taxon>Aspergillaceae</taxon>
        <taxon>Aspergillus</taxon>
        <taxon>Aspergillus subgen. Fumigati</taxon>
    </lineage>
</organism>
<proteinExistence type="predicted"/>
<sequence>MSTNTETNGEDISSADAHFIIECLKNLNESKQEAAVMESVEIPVKKDNGDVKMEDDEAIKAED</sequence>
<dbReference type="Proteomes" id="UP000234474">
    <property type="component" value="Unassembled WGS sequence"/>
</dbReference>
<protein>
    <submittedName>
        <fullName evidence="1">Uncharacterized protein</fullName>
    </submittedName>
</protein>
<comment type="caution">
    <text evidence="1">The sequence shown here is derived from an EMBL/GenBank/DDBJ whole genome shotgun (WGS) entry which is preliminary data.</text>
</comment>
<reference evidence="2" key="1">
    <citation type="journal article" date="2018" name="Proc. Natl. Acad. Sci. U.S.A.">
        <title>Linking secondary metabolites to gene clusters through genome sequencing of six diverse Aspergillus species.</title>
        <authorList>
            <person name="Kaerboelling I."/>
            <person name="Vesth T.C."/>
            <person name="Frisvad J.C."/>
            <person name="Nybo J.L."/>
            <person name="Theobald S."/>
            <person name="Kuo A."/>
            <person name="Bowyer P."/>
            <person name="Matsuda Y."/>
            <person name="Mondo S."/>
            <person name="Lyhne E.K."/>
            <person name="Kogle M.E."/>
            <person name="Clum A."/>
            <person name="Lipzen A."/>
            <person name="Salamov A."/>
            <person name="Ngan C.Y."/>
            <person name="Daum C."/>
            <person name="Chiniquy J."/>
            <person name="Barry K."/>
            <person name="LaButti K."/>
            <person name="Haridas S."/>
            <person name="Simmons B.A."/>
            <person name="Magnuson J.K."/>
            <person name="Mortensen U.H."/>
            <person name="Larsen T.O."/>
            <person name="Grigoriev I.V."/>
            <person name="Baker S.E."/>
            <person name="Andersen M.R."/>
        </authorList>
    </citation>
    <scope>NUCLEOTIDE SEQUENCE [LARGE SCALE GENOMIC DNA]</scope>
    <source>
        <strain evidence="2">IBT 16806</strain>
    </source>
</reference>
<dbReference type="RefSeq" id="XP_024678354.1">
    <property type="nucleotide sequence ID" value="XM_024825241.1"/>
</dbReference>
<accession>A0A2I1BWK1</accession>
<dbReference type="OrthoDB" id="5421770at2759"/>
<dbReference type="EMBL" id="MSZS01000009">
    <property type="protein sequence ID" value="PKX89759.1"/>
    <property type="molecule type" value="Genomic_DNA"/>
</dbReference>
<evidence type="ECO:0000313" key="2">
    <source>
        <dbReference type="Proteomes" id="UP000234474"/>
    </source>
</evidence>
<dbReference type="AlphaFoldDB" id="A0A2I1BWK1"/>
<evidence type="ECO:0000313" key="1">
    <source>
        <dbReference type="EMBL" id="PKX89759.1"/>
    </source>
</evidence>